<dbReference type="Pfam" id="PF13561">
    <property type="entry name" value="adh_short_C2"/>
    <property type="match status" value="1"/>
</dbReference>
<gene>
    <name evidence="2" type="primary">fabG</name>
    <name evidence="3" type="ORF">G4D61_14780</name>
    <name evidence="2" type="ORF">NG54_02650</name>
</gene>
<dbReference type="AlphaFoldDB" id="A0A0A6VIV0"/>
<dbReference type="EC" id="1.1.1.100" evidence="2"/>
<evidence type="ECO:0000313" key="2">
    <source>
        <dbReference type="EMBL" id="KHD86559.1"/>
    </source>
</evidence>
<evidence type="ECO:0000256" key="1">
    <source>
        <dbReference type="ARBA" id="ARBA00006484"/>
    </source>
</evidence>
<dbReference type="InterPro" id="IPR050259">
    <property type="entry name" value="SDR"/>
</dbReference>
<dbReference type="RefSeq" id="WP_025727838.1">
    <property type="nucleotide sequence ID" value="NZ_JAAIWK010000028.1"/>
</dbReference>
<dbReference type="NCBIfam" id="NF047420">
    <property type="entry name" value="EF_P_mod_YmfI"/>
    <property type="match status" value="1"/>
</dbReference>
<accession>A0A0A6VIV0</accession>
<dbReference type="STRING" id="363870.NG54_02650"/>
<dbReference type="Proteomes" id="UP000030588">
    <property type="component" value="Unassembled WGS sequence"/>
</dbReference>
<reference evidence="3 5" key="3">
    <citation type="submission" date="2020-03" db="EMBL/GenBank/DDBJ databases">
        <title>Bacillus aquiflavi sp. nov., isolated from yellow water of strong flavor Chinese baijiu in Yibin region of China.</title>
        <authorList>
            <person name="Xie J."/>
        </authorList>
    </citation>
    <scope>NUCLEOTIDE SEQUENCE [LARGE SCALE GENOMIC DNA]</scope>
    <source>
        <strain evidence="3 5">Gsoil 114</strain>
    </source>
</reference>
<comment type="caution">
    <text evidence="2">The sequence shown here is derived from an EMBL/GenBank/DDBJ whole genome shotgun (WGS) entry which is preliminary data.</text>
</comment>
<dbReference type="PRINTS" id="PR00081">
    <property type="entry name" value="GDHRDH"/>
</dbReference>
<keyword evidence="5" id="KW-1185">Reference proteome</keyword>
<dbReference type="SUPFAM" id="SSF51735">
    <property type="entry name" value="NAD(P)-binding Rossmann-fold domains"/>
    <property type="match status" value="1"/>
</dbReference>
<protein>
    <submittedName>
        <fullName evidence="2">3-ketoacyl-ACP reductase</fullName>
        <ecNumber evidence="2">1.1.1.100</ecNumber>
    </submittedName>
    <submittedName>
        <fullName evidence="3">SDR family oxidoreductase</fullName>
    </submittedName>
</protein>
<reference evidence="3 5" key="2">
    <citation type="submission" date="2020-02" db="EMBL/GenBank/DDBJ databases">
        <authorList>
            <person name="Feng H."/>
        </authorList>
    </citation>
    <scope>NUCLEOTIDE SEQUENCE [LARGE SCALE GENOMIC DNA]</scope>
    <source>
        <strain evidence="3 5">Gsoil 114</strain>
    </source>
</reference>
<dbReference type="PANTHER" id="PTHR42879">
    <property type="entry name" value="3-OXOACYL-(ACYL-CARRIER-PROTEIN) REDUCTASE"/>
    <property type="match status" value="1"/>
</dbReference>
<comment type="similarity">
    <text evidence="1">Belongs to the short-chain dehydrogenases/reductases (SDR) family.</text>
</comment>
<dbReference type="EMBL" id="JRUN01000004">
    <property type="protein sequence ID" value="KHD86559.1"/>
    <property type="molecule type" value="Genomic_DNA"/>
</dbReference>
<dbReference type="Proteomes" id="UP000476934">
    <property type="component" value="Unassembled WGS sequence"/>
</dbReference>
<dbReference type="InterPro" id="IPR002347">
    <property type="entry name" value="SDR_fam"/>
</dbReference>
<evidence type="ECO:0000313" key="5">
    <source>
        <dbReference type="Proteomes" id="UP000476934"/>
    </source>
</evidence>
<proteinExistence type="inferred from homology"/>
<dbReference type="InterPro" id="IPR036291">
    <property type="entry name" value="NAD(P)-bd_dom_sf"/>
</dbReference>
<dbReference type="CDD" id="cd05233">
    <property type="entry name" value="SDR_c"/>
    <property type="match status" value="1"/>
</dbReference>
<organism evidence="2 4">
    <name type="scientific">Heyndrickxia ginsengihumi</name>
    <dbReference type="NCBI Taxonomy" id="363870"/>
    <lineage>
        <taxon>Bacteria</taxon>
        <taxon>Bacillati</taxon>
        <taxon>Bacillota</taxon>
        <taxon>Bacilli</taxon>
        <taxon>Bacillales</taxon>
        <taxon>Bacillaceae</taxon>
        <taxon>Heyndrickxia</taxon>
    </lineage>
</organism>
<evidence type="ECO:0000313" key="4">
    <source>
        <dbReference type="Proteomes" id="UP000030588"/>
    </source>
</evidence>
<dbReference type="GO" id="GO:0004316">
    <property type="term" value="F:3-oxoacyl-[acyl-carrier-protein] reductase (NADPH) activity"/>
    <property type="evidence" value="ECO:0007669"/>
    <property type="project" value="UniProtKB-EC"/>
</dbReference>
<evidence type="ECO:0000313" key="3">
    <source>
        <dbReference type="EMBL" id="NEY21210.1"/>
    </source>
</evidence>
<dbReference type="OrthoDB" id="9803333at2"/>
<keyword evidence="2" id="KW-0560">Oxidoreductase</keyword>
<dbReference type="PANTHER" id="PTHR42879:SF2">
    <property type="entry name" value="3-OXOACYL-[ACYL-CARRIER-PROTEIN] REDUCTASE FABG"/>
    <property type="match status" value="1"/>
</dbReference>
<sequence length="240" mass="26241">MKKFALITGASGGIGKETAKVLAAEGWNLYVHYYRNKDGIIQLIKELSQYPIEIIPIQANLMTKQGISELVNNIFHLDAICYTSGTSHYGLLLDTEEQTMDEMYQIHVKAPMMLSKLLLPKLTQNKVSYIVVVSSIWGQTGAACEVVYSAMKGAQISFVKALSKEMARSGVLINAVAPGAVDTNMLQLFTAEEIADLKDEIPIGRIASPKEVAGTIAYLLSERASYITGQTISINGAWYT</sequence>
<name>A0A0A6VIV0_9BACI</name>
<dbReference type="EMBL" id="JAAIWK010000028">
    <property type="protein sequence ID" value="NEY21210.1"/>
    <property type="molecule type" value="Genomic_DNA"/>
</dbReference>
<reference evidence="2 4" key="1">
    <citation type="submission" date="2014-10" db="EMBL/GenBank/DDBJ databases">
        <title>Draft genome of phytase producing Bacillus ginsengihumi strain M2.11.</title>
        <authorList>
            <person name="Toymentseva A."/>
            <person name="Boulygina E.A."/>
            <person name="Kazakov S.V."/>
            <person name="Kayumov I."/>
            <person name="Suleimanova A.D."/>
            <person name="Mardanova A.M."/>
            <person name="Maria S.N."/>
            <person name="Sergey M.Y."/>
            <person name="Sharipova M.R."/>
        </authorList>
    </citation>
    <scope>NUCLEOTIDE SEQUENCE [LARGE SCALE GENOMIC DNA]</scope>
    <source>
        <strain evidence="2 4">M2.11</strain>
    </source>
</reference>
<dbReference type="Gene3D" id="3.40.50.720">
    <property type="entry name" value="NAD(P)-binding Rossmann-like Domain"/>
    <property type="match status" value="1"/>
</dbReference>